<feature type="transmembrane region" description="Helical" evidence="7">
    <location>
        <begin position="52"/>
        <end position="71"/>
    </location>
</feature>
<evidence type="ECO:0000256" key="3">
    <source>
        <dbReference type="ARBA" id="ARBA00022475"/>
    </source>
</evidence>
<evidence type="ECO:0000313" key="9">
    <source>
        <dbReference type="Proteomes" id="UP001596353"/>
    </source>
</evidence>
<comment type="subcellular location">
    <subcellularLocation>
        <location evidence="1">Cell membrane</location>
        <topology evidence="1">Multi-pass membrane protein</topology>
    </subcellularLocation>
</comment>
<keyword evidence="4 7" id="KW-0812">Transmembrane</keyword>
<keyword evidence="9" id="KW-1185">Reference proteome</keyword>
<keyword evidence="5 7" id="KW-1133">Transmembrane helix</keyword>
<dbReference type="InterPro" id="IPR002528">
    <property type="entry name" value="MATE_fam"/>
</dbReference>
<sequence length="300" mass="30907">MSFGLIQILCDFLAIGRGHAAMSLKTLALCFGLNMALDPLFIFGLDLGLNGAAWATLSAQIVTLSVWAVWFRAPARRPKPGTLSLLAPMLRVGLPEAAALAVTTFGFMALLRLAADLGGVAAVAGLGLALRLVFVVTLPLEGFAIGVQPVLAHAFGASASRRAADAQRFLLRGALGVGAALGIVLWLGAVPVSRVLSVDTDVQAHCVAALGWLALCVPAVALRLVAQIGLQAAIRPRAALLLGLAPMGWLFWPLLALLVPPFGLSALPVSMALAACLSALLALMLMRQGRLSATTSGVSA</sequence>
<dbReference type="Proteomes" id="UP001596353">
    <property type="component" value="Unassembled WGS sequence"/>
</dbReference>
<name>A0ABW2B9Q9_9RHOB</name>
<dbReference type="Pfam" id="PF01554">
    <property type="entry name" value="MatE"/>
    <property type="match status" value="1"/>
</dbReference>
<comment type="caution">
    <text evidence="8">The sequence shown here is derived from an EMBL/GenBank/DDBJ whole genome shotgun (WGS) entry which is preliminary data.</text>
</comment>
<organism evidence="8 9">
    <name type="scientific">Sulfitobacter porphyrae</name>
    <dbReference type="NCBI Taxonomy" id="1246864"/>
    <lineage>
        <taxon>Bacteria</taxon>
        <taxon>Pseudomonadati</taxon>
        <taxon>Pseudomonadota</taxon>
        <taxon>Alphaproteobacteria</taxon>
        <taxon>Rhodobacterales</taxon>
        <taxon>Roseobacteraceae</taxon>
        <taxon>Sulfitobacter</taxon>
    </lineage>
</organism>
<feature type="transmembrane region" description="Helical" evidence="7">
    <location>
        <begin position="265"/>
        <end position="286"/>
    </location>
</feature>
<feature type="transmembrane region" description="Helical" evidence="7">
    <location>
        <begin position="238"/>
        <end position="259"/>
    </location>
</feature>
<feature type="transmembrane region" description="Helical" evidence="7">
    <location>
        <begin position="202"/>
        <end position="226"/>
    </location>
</feature>
<proteinExistence type="predicted"/>
<evidence type="ECO:0000256" key="6">
    <source>
        <dbReference type="ARBA" id="ARBA00023136"/>
    </source>
</evidence>
<evidence type="ECO:0000256" key="5">
    <source>
        <dbReference type="ARBA" id="ARBA00022989"/>
    </source>
</evidence>
<reference evidence="9" key="1">
    <citation type="journal article" date="2019" name="Int. J. Syst. Evol. Microbiol.">
        <title>The Global Catalogue of Microorganisms (GCM) 10K type strain sequencing project: providing services to taxonomists for standard genome sequencing and annotation.</title>
        <authorList>
            <consortium name="The Broad Institute Genomics Platform"/>
            <consortium name="The Broad Institute Genome Sequencing Center for Infectious Disease"/>
            <person name="Wu L."/>
            <person name="Ma J."/>
        </authorList>
    </citation>
    <scope>NUCLEOTIDE SEQUENCE [LARGE SCALE GENOMIC DNA]</scope>
    <source>
        <strain evidence="9">CCUG 66188</strain>
    </source>
</reference>
<evidence type="ECO:0000313" key="8">
    <source>
        <dbReference type="EMBL" id="MFC6761937.1"/>
    </source>
</evidence>
<evidence type="ECO:0000256" key="2">
    <source>
        <dbReference type="ARBA" id="ARBA00022448"/>
    </source>
</evidence>
<feature type="transmembrane region" description="Helical" evidence="7">
    <location>
        <begin position="92"/>
        <end position="111"/>
    </location>
</feature>
<feature type="transmembrane region" description="Helical" evidence="7">
    <location>
        <begin position="169"/>
        <end position="190"/>
    </location>
</feature>
<gene>
    <name evidence="8" type="ORF">ACFQFQ_24495</name>
</gene>
<evidence type="ECO:0000256" key="7">
    <source>
        <dbReference type="SAM" id="Phobius"/>
    </source>
</evidence>
<dbReference type="EMBL" id="JBHSWG010000003">
    <property type="protein sequence ID" value="MFC6761937.1"/>
    <property type="molecule type" value="Genomic_DNA"/>
</dbReference>
<accession>A0ABW2B9Q9</accession>
<keyword evidence="6 7" id="KW-0472">Membrane</keyword>
<dbReference type="PANTHER" id="PTHR43549:SF2">
    <property type="entry name" value="MULTIDRUG RESISTANCE PROTEIN NORM-RELATED"/>
    <property type="match status" value="1"/>
</dbReference>
<dbReference type="InterPro" id="IPR052031">
    <property type="entry name" value="Membrane_Transporter-Flippase"/>
</dbReference>
<evidence type="ECO:0000256" key="1">
    <source>
        <dbReference type="ARBA" id="ARBA00004651"/>
    </source>
</evidence>
<keyword evidence="3" id="KW-1003">Cell membrane</keyword>
<protein>
    <submittedName>
        <fullName evidence="8">MATE family efflux transporter</fullName>
    </submittedName>
</protein>
<dbReference type="PANTHER" id="PTHR43549">
    <property type="entry name" value="MULTIDRUG RESISTANCE PROTEIN YPNP-RELATED"/>
    <property type="match status" value="1"/>
</dbReference>
<keyword evidence="2" id="KW-0813">Transport</keyword>
<evidence type="ECO:0000256" key="4">
    <source>
        <dbReference type="ARBA" id="ARBA00022692"/>
    </source>
</evidence>